<accession>A0A1X1E899</accession>
<evidence type="ECO:0000313" key="1">
    <source>
        <dbReference type="EMBL" id="AUX93237.1"/>
    </source>
</evidence>
<dbReference type="EMBL" id="CP026377">
    <property type="protein sequence ID" value="AUX93237.1"/>
    <property type="molecule type" value="Genomic_DNA"/>
</dbReference>
<keyword evidence="2" id="KW-1185">Reference proteome</keyword>
<dbReference type="Proteomes" id="UP000238365">
    <property type="component" value="Chromosome"/>
</dbReference>
<gene>
    <name evidence="1" type="ORF">C2E15_09210</name>
</gene>
<dbReference type="AlphaFoldDB" id="A0A1X1E899"/>
<evidence type="ECO:0000313" key="2">
    <source>
        <dbReference type="Proteomes" id="UP000238365"/>
    </source>
</evidence>
<organism evidence="1 2">
    <name type="scientific">Mixta gaviniae</name>
    <dbReference type="NCBI Taxonomy" id="665914"/>
    <lineage>
        <taxon>Bacteria</taxon>
        <taxon>Pseudomonadati</taxon>
        <taxon>Pseudomonadota</taxon>
        <taxon>Gammaproteobacteria</taxon>
        <taxon>Enterobacterales</taxon>
        <taxon>Erwiniaceae</taxon>
        <taxon>Mixta</taxon>
    </lineage>
</organism>
<dbReference type="KEGG" id="pgz:C2E15_09210"/>
<name>A0A1X1E899_9GAMM</name>
<reference evidence="1 2" key="1">
    <citation type="submission" date="2018-01" db="EMBL/GenBank/DDBJ databases">
        <title>Complete and assembled Genome of Pantoea gaviniae DSM22758T.</title>
        <authorList>
            <person name="Stevens M.J.A."/>
            <person name="Zurfluh K."/>
            <person name="Stephan R."/>
        </authorList>
    </citation>
    <scope>NUCLEOTIDE SEQUENCE [LARGE SCALE GENOMIC DNA]</scope>
    <source>
        <strain evidence="1 2">DSM 22758</strain>
    </source>
</reference>
<proteinExistence type="predicted"/>
<sequence length="66" mass="7608">MSLSRSLPDERDETLDALEESLIAVNLPGRQPLYFSDREPAPAMMSDHYGALRDPLYDSDERVIWR</sequence>
<protein>
    <submittedName>
        <fullName evidence="1">Uncharacterized protein</fullName>
    </submittedName>
</protein>